<dbReference type="AlphaFoldDB" id="A0A2X0MNH7"/>
<dbReference type="Proteomes" id="UP000249464">
    <property type="component" value="Unassembled WGS sequence"/>
</dbReference>
<proteinExistence type="predicted"/>
<organism evidence="1 2">
    <name type="scientific">Microbotryum silenes-dioicae</name>
    <dbReference type="NCBI Taxonomy" id="796604"/>
    <lineage>
        <taxon>Eukaryota</taxon>
        <taxon>Fungi</taxon>
        <taxon>Dikarya</taxon>
        <taxon>Basidiomycota</taxon>
        <taxon>Pucciniomycotina</taxon>
        <taxon>Microbotryomycetes</taxon>
        <taxon>Microbotryales</taxon>
        <taxon>Microbotryaceae</taxon>
        <taxon>Microbotryum</taxon>
    </lineage>
</organism>
<reference evidence="1 2" key="1">
    <citation type="submission" date="2016-11" db="EMBL/GenBank/DDBJ databases">
        <authorList>
            <person name="Jaros S."/>
            <person name="Januszkiewicz K."/>
            <person name="Wedrychowicz H."/>
        </authorList>
    </citation>
    <scope>NUCLEOTIDE SEQUENCE [LARGE SCALE GENOMIC DNA]</scope>
</reference>
<accession>A0A2X0MNH7</accession>
<dbReference type="EMBL" id="FQNC01000016">
    <property type="protein sequence ID" value="SGY18932.1"/>
    <property type="molecule type" value="Genomic_DNA"/>
</dbReference>
<keyword evidence="2" id="KW-1185">Reference proteome</keyword>
<evidence type="ECO:0000313" key="2">
    <source>
        <dbReference type="Proteomes" id="UP000249464"/>
    </source>
</evidence>
<name>A0A2X0MNH7_9BASI</name>
<evidence type="ECO:0000313" key="1">
    <source>
        <dbReference type="EMBL" id="SGY18932.1"/>
    </source>
</evidence>
<sequence>MCLIPQHAVATEDLIAVFEQRGDLFRDLWRAFEDSIIISIDLGHPRPVTAVARVFTHDETAAFETFRFGKEGLGAIAAEGNRKGARQRANKTHRINEALRANKLEWSPLAAKLGFPLRHTHDAISVSSTQQEANLTIMYQQAEQMAKVFGLECMGESALVKFFLAIQENRLGCSSWVESADTYAIRHLAAAARRPNHLVPSPPTHPETTTYNHLLSKSSRPAFLIVGNGFTSPGPNPSGVSYAQSCIKIIFRCLQALGLESMYFCTVSEYLTSKLCWHSDCRDTDETRNWVGLGQKSNGCRPYRISCSNAFRQFPAPMMSRSAGMWTQVPPPRATRKQVDPVGSRRCASIAGPAVKSSMGSI</sequence>
<protein>
    <submittedName>
        <fullName evidence="1">BQ5605_C014g07509 protein</fullName>
    </submittedName>
</protein>
<gene>
    <name evidence="1" type="primary">BQ5605_C014g07509</name>
    <name evidence="1" type="ORF">BQ5605_C014G07509</name>
</gene>